<name>A0A9N9LQ68_9HELO</name>
<evidence type="ECO:0000313" key="5">
    <source>
        <dbReference type="EMBL" id="CAG8977185.1"/>
    </source>
</evidence>
<dbReference type="InterPro" id="IPR016477">
    <property type="entry name" value="Fructo-/Ketosamine-3-kinase"/>
</dbReference>
<dbReference type="PANTHER" id="PTHR12149:SF8">
    <property type="entry name" value="PROTEIN-RIBULOSAMINE 3-KINASE"/>
    <property type="match status" value="1"/>
</dbReference>
<evidence type="ECO:0000256" key="3">
    <source>
        <dbReference type="SAM" id="MobiDB-lite"/>
    </source>
</evidence>
<dbReference type="PANTHER" id="PTHR12149">
    <property type="entry name" value="FRUCTOSAMINE 3 KINASE-RELATED PROTEIN"/>
    <property type="match status" value="1"/>
</dbReference>
<dbReference type="Pfam" id="PF03881">
    <property type="entry name" value="Fructosamin_kin"/>
    <property type="match status" value="1"/>
</dbReference>
<keyword evidence="6" id="KW-1185">Reference proteome</keyword>
<evidence type="ECO:0000256" key="4">
    <source>
        <dbReference type="SAM" id="Phobius"/>
    </source>
</evidence>
<keyword evidence="4" id="KW-0472">Membrane</keyword>
<dbReference type="EC" id="2.7.1.172" evidence="1"/>
<keyword evidence="4" id="KW-1133">Transmembrane helix</keyword>
<dbReference type="InterPro" id="IPR011009">
    <property type="entry name" value="Kinase-like_dom_sf"/>
</dbReference>
<protein>
    <recommendedName>
        <fullName evidence="1">protein-ribulosamine 3-kinase</fullName>
        <ecNumber evidence="1">2.7.1.172</ecNumber>
    </recommendedName>
</protein>
<organism evidence="5 6">
    <name type="scientific">Hymenoscyphus albidus</name>
    <dbReference type="NCBI Taxonomy" id="595503"/>
    <lineage>
        <taxon>Eukaryota</taxon>
        <taxon>Fungi</taxon>
        <taxon>Dikarya</taxon>
        <taxon>Ascomycota</taxon>
        <taxon>Pezizomycotina</taxon>
        <taxon>Leotiomycetes</taxon>
        <taxon>Helotiales</taxon>
        <taxon>Helotiaceae</taxon>
        <taxon>Hymenoscyphus</taxon>
    </lineage>
</organism>
<evidence type="ECO:0000256" key="1">
    <source>
        <dbReference type="ARBA" id="ARBA00011961"/>
    </source>
</evidence>
<sequence length="189" mass="21064">MPKVPTSPSPKNSPVYTQPPPQHHQATAPPNSASPPQHAAATPNKTTPSKPPDPDLRTLVQKTATTVVPRLLRNGHLKSAKDGGDIFPVVVHGDLWSGNRGRGCINGGAFEEVVFDPSCCWGHSEFEFGIMRMFGGFGGVFEREYFEERERLGMGGRDEPVGEWGDRVWLYELYVYPLFLIFLLFFFFV</sequence>
<comment type="caution">
    <text evidence="5">The sequence shown here is derived from an EMBL/GenBank/DDBJ whole genome shotgun (WGS) entry which is preliminary data.</text>
</comment>
<dbReference type="SUPFAM" id="SSF56112">
    <property type="entry name" value="Protein kinase-like (PK-like)"/>
    <property type="match status" value="1"/>
</dbReference>
<feature type="region of interest" description="Disordered" evidence="3">
    <location>
        <begin position="1"/>
        <end position="55"/>
    </location>
</feature>
<dbReference type="GO" id="GO:0102193">
    <property type="term" value="F:protein-ribulosamine 3-kinase activity"/>
    <property type="evidence" value="ECO:0007669"/>
    <property type="project" value="UniProtKB-EC"/>
</dbReference>
<evidence type="ECO:0000256" key="2">
    <source>
        <dbReference type="ARBA" id="ARBA00048655"/>
    </source>
</evidence>
<dbReference type="OrthoDB" id="5772781at2759"/>
<dbReference type="Proteomes" id="UP000701801">
    <property type="component" value="Unassembled WGS sequence"/>
</dbReference>
<reference evidence="5" key="1">
    <citation type="submission" date="2021-07" db="EMBL/GenBank/DDBJ databases">
        <authorList>
            <person name="Durling M."/>
        </authorList>
    </citation>
    <scope>NUCLEOTIDE SEQUENCE</scope>
</reference>
<evidence type="ECO:0000313" key="6">
    <source>
        <dbReference type="Proteomes" id="UP000701801"/>
    </source>
</evidence>
<accession>A0A9N9LQ68</accession>
<comment type="catalytic activity">
    <reaction evidence="2">
        <text>N(6)-D-ribulosyl-L-lysyl-[protein] + ATP = N(6)-(3-O-phospho-D-ribulosyl)-L-lysyl-[protein] + ADP + H(+)</text>
        <dbReference type="Rhea" id="RHEA:48432"/>
        <dbReference type="Rhea" id="RHEA-COMP:12103"/>
        <dbReference type="Rhea" id="RHEA-COMP:12104"/>
        <dbReference type="ChEBI" id="CHEBI:15378"/>
        <dbReference type="ChEBI" id="CHEBI:30616"/>
        <dbReference type="ChEBI" id="CHEBI:90418"/>
        <dbReference type="ChEBI" id="CHEBI:90420"/>
        <dbReference type="ChEBI" id="CHEBI:456216"/>
        <dbReference type="EC" id="2.7.1.172"/>
    </reaction>
    <physiologicalReaction direction="left-to-right" evidence="2">
        <dbReference type="Rhea" id="RHEA:48433"/>
    </physiologicalReaction>
</comment>
<dbReference type="Gene3D" id="3.90.1200.10">
    <property type="match status" value="1"/>
</dbReference>
<gene>
    <name evidence="5" type="ORF">HYALB_00006722</name>
</gene>
<keyword evidence="4" id="KW-0812">Transmembrane</keyword>
<proteinExistence type="predicted"/>
<dbReference type="AlphaFoldDB" id="A0A9N9LQ68"/>
<dbReference type="EMBL" id="CAJVRM010000207">
    <property type="protein sequence ID" value="CAG8977185.1"/>
    <property type="molecule type" value="Genomic_DNA"/>
</dbReference>
<feature type="transmembrane region" description="Helical" evidence="4">
    <location>
        <begin position="168"/>
        <end position="188"/>
    </location>
</feature>